<gene>
    <name evidence="7" type="ORF">LENED_000767</name>
</gene>
<dbReference type="InterPro" id="IPR000719">
    <property type="entry name" value="Prot_kinase_dom"/>
</dbReference>
<keyword evidence="1" id="KW-0723">Serine/threonine-protein kinase</keyword>
<accession>A0A1Q3DWE3</accession>
<keyword evidence="5" id="KW-0067">ATP-binding</keyword>
<dbReference type="AlphaFoldDB" id="A0A1Q3DWE3"/>
<evidence type="ECO:0000256" key="5">
    <source>
        <dbReference type="ARBA" id="ARBA00022840"/>
    </source>
</evidence>
<evidence type="ECO:0000256" key="4">
    <source>
        <dbReference type="ARBA" id="ARBA00022777"/>
    </source>
</evidence>
<dbReference type="EMBL" id="BDGU01000013">
    <property type="protein sequence ID" value="GAV99321.1"/>
    <property type="molecule type" value="Genomic_DNA"/>
</dbReference>
<reference evidence="7 8" key="2">
    <citation type="submission" date="2017-02" db="EMBL/GenBank/DDBJ databases">
        <title>A genome survey and senescence transcriptome analysis in Lentinula edodes.</title>
        <authorList>
            <person name="Sakamoto Y."/>
            <person name="Nakade K."/>
            <person name="Sato S."/>
            <person name="Yoshida Y."/>
            <person name="Miyazaki K."/>
            <person name="Natsume S."/>
            <person name="Konno N."/>
        </authorList>
    </citation>
    <scope>NUCLEOTIDE SEQUENCE [LARGE SCALE GENOMIC DNA]</scope>
    <source>
        <strain evidence="7 8">NBRC 111202</strain>
    </source>
</reference>
<evidence type="ECO:0000256" key="3">
    <source>
        <dbReference type="ARBA" id="ARBA00022741"/>
    </source>
</evidence>
<dbReference type="PROSITE" id="PS50011">
    <property type="entry name" value="PROTEIN_KINASE_DOM"/>
    <property type="match status" value="1"/>
</dbReference>
<dbReference type="PANTHER" id="PTHR45646">
    <property type="entry name" value="SERINE/THREONINE-PROTEIN KINASE DOA-RELATED"/>
    <property type="match status" value="1"/>
</dbReference>
<dbReference type="SUPFAM" id="SSF56112">
    <property type="entry name" value="Protein kinase-like (PK-like)"/>
    <property type="match status" value="1"/>
</dbReference>
<keyword evidence="8" id="KW-1185">Reference proteome</keyword>
<dbReference type="InterPro" id="IPR011009">
    <property type="entry name" value="Kinase-like_dom_sf"/>
</dbReference>
<sequence>MLGFLTRLRSLSSVAKFRLYSTPVPSEVHLQIQIQDVLNGRYKILQCLGRGQEATVWLAQDATAPRKNVAIKVLTDHVTSLQNIHAFELRVMERISHLPPTHPGVPHLLSLHDHFTSHGPQNSEHLCIVNDALGPSILDLQSSVEGHRLSSAVVKHVTRQLLRALQALHDCNTVHTDIKMDNILFRIPEDSFDTEHVLKGENAVLIDYGTAMPLESHPDRLIQPEALRSPEVLLGCPWNTKADIWNLGCIVFELLTGQRLFRPRPIVSYSAEQYHLARIFGTLVDNHEIERLASYFSHGLHYTTFFNERHGLRLSIGSDHRESLQRILEIYNVYDAALLELLMAMLRVHPDDRPTAAQLENFSWFDIQ</sequence>
<proteinExistence type="predicted"/>
<evidence type="ECO:0000256" key="2">
    <source>
        <dbReference type="ARBA" id="ARBA00022679"/>
    </source>
</evidence>
<dbReference type="PANTHER" id="PTHR45646:SF11">
    <property type="entry name" value="SERINE_THREONINE-PROTEIN KINASE DOA"/>
    <property type="match status" value="1"/>
</dbReference>
<keyword evidence="3" id="KW-0547">Nucleotide-binding</keyword>
<dbReference type="Gene3D" id="1.10.510.10">
    <property type="entry name" value="Transferase(Phosphotransferase) domain 1"/>
    <property type="match status" value="1"/>
</dbReference>
<organism evidence="7 8">
    <name type="scientific">Lentinula edodes</name>
    <name type="common">Shiitake mushroom</name>
    <name type="synonym">Lentinus edodes</name>
    <dbReference type="NCBI Taxonomy" id="5353"/>
    <lineage>
        <taxon>Eukaryota</taxon>
        <taxon>Fungi</taxon>
        <taxon>Dikarya</taxon>
        <taxon>Basidiomycota</taxon>
        <taxon>Agaricomycotina</taxon>
        <taxon>Agaricomycetes</taxon>
        <taxon>Agaricomycetidae</taxon>
        <taxon>Agaricales</taxon>
        <taxon>Marasmiineae</taxon>
        <taxon>Omphalotaceae</taxon>
        <taxon>Lentinula</taxon>
    </lineage>
</organism>
<dbReference type="InterPro" id="IPR051175">
    <property type="entry name" value="CLK_kinases"/>
</dbReference>
<keyword evidence="2" id="KW-0808">Transferase</keyword>
<name>A0A1Q3DWE3_LENED</name>
<dbReference type="GO" id="GO:0005634">
    <property type="term" value="C:nucleus"/>
    <property type="evidence" value="ECO:0007669"/>
    <property type="project" value="TreeGrafter"/>
</dbReference>
<feature type="domain" description="Protein kinase" evidence="6">
    <location>
        <begin position="42"/>
        <end position="365"/>
    </location>
</feature>
<dbReference type="GO" id="GO:0005524">
    <property type="term" value="F:ATP binding"/>
    <property type="evidence" value="ECO:0007669"/>
    <property type="project" value="UniProtKB-KW"/>
</dbReference>
<dbReference type="GO" id="GO:0004674">
    <property type="term" value="F:protein serine/threonine kinase activity"/>
    <property type="evidence" value="ECO:0007669"/>
    <property type="project" value="UniProtKB-KW"/>
</dbReference>
<evidence type="ECO:0000313" key="8">
    <source>
        <dbReference type="Proteomes" id="UP000188533"/>
    </source>
</evidence>
<protein>
    <submittedName>
        <fullName evidence="7">Kinase-like protein</fullName>
    </submittedName>
</protein>
<dbReference type="Pfam" id="PF00069">
    <property type="entry name" value="Pkinase"/>
    <property type="match status" value="1"/>
</dbReference>
<comment type="caution">
    <text evidence="7">The sequence shown here is derived from an EMBL/GenBank/DDBJ whole genome shotgun (WGS) entry which is preliminary data.</text>
</comment>
<dbReference type="STRING" id="5353.A0A1Q3DWE3"/>
<dbReference type="Gene3D" id="3.30.200.20">
    <property type="entry name" value="Phosphorylase Kinase, domain 1"/>
    <property type="match status" value="1"/>
</dbReference>
<dbReference type="SMART" id="SM00220">
    <property type="entry name" value="S_TKc"/>
    <property type="match status" value="1"/>
</dbReference>
<keyword evidence="4 7" id="KW-0418">Kinase</keyword>
<evidence type="ECO:0000256" key="1">
    <source>
        <dbReference type="ARBA" id="ARBA00022527"/>
    </source>
</evidence>
<reference evidence="7 8" key="1">
    <citation type="submission" date="2016-08" db="EMBL/GenBank/DDBJ databases">
        <authorList>
            <consortium name="Lentinula edodes genome sequencing consortium"/>
            <person name="Sakamoto Y."/>
            <person name="Nakade K."/>
            <person name="Sato S."/>
            <person name="Yoshida Y."/>
            <person name="Miyazaki K."/>
            <person name="Natsume S."/>
            <person name="Konno N."/>
        </authorList>
    </citation>
    <scope>NUCLEOTIDE SEQUENCE [LARGE SCALE GENOMIC DNA]</scope>
    <source>
        <strain evidence="7 8">NBRC 111202</strain>
    </source>
</reference>
<evidence type="ECO:0000313" key="7">
    <source>
        <dbReference type="EMBL" id="GAV99321.1"/>
    </source>
</evidence>
<dbReference type="Proteomes" id="UP000188533">
    <property type="component" value="Unassembled WGS sequence"/>
</dbReference>
<evidence type="ECO:0000259" key="6">
    <source>
        <dbReference type="PROSITE" id="PS50011"/>
    </source>
</evidence>